<dbReference type="OrthoDB" id="1726165at2759"/>
<keyword evidence="9" id="KW-1185">Reference proteome</keyword>
<accession>A0A2I4FJ57</accession>
<evidence type="ECO:0000256" key="7">
    <source>
        <dbReference type="SAM" id="MobiDB-lite"/>
    </source>
</evidence>
<dbReference type="Pfam" id="PF04434">
    <property type="entry name" value="SWIM"/>
    <property type="match status" value="1"/>
</dbReference>
<evidence type="ECO:0000256" key="2">
    <source>
        <dbReference type="ARBA" id="ARBA00022723"/>
    </source>
</evidence>
<evidence type="ECO:0000256" key="6">
    <source>
        <dbReference type="RuleBase" id="RU367018"/>
    </source>
</evidence>
<dbReference type="KEGG" id="jre:108999266"/>
<keyword evidence="2 6" id="KW-0479">Metal-binding</keyword>
<evidence type="ECO:0000256" key="1">
    <source>
        <dbReference type="ARBA" id="ARBA00005889"/>
    </source>
</evidence>
<organism evidence="9 10">
    <name type="scientific">Juglans regia</name>
    <name type="common">English walnut</name>
    <dbReference type="NCBI Taxonomy" id="51240"/>
    <lineage>
        <taxon>Eukaryota</taxon>
        <taxon>Viridiplantae</taxon>
        <taxon>Streptophyta</taxon>
        <taxon>Embryophyta</taxon>
        <taxon>Tracheophyta</taxon>
        <taxon>Spermatophyta</taxon>
        <taxon>Magnoliopsida</taxon>
        <taxon>eudicotyledons</taxon>
        <taxon>Gunneridae</taxon>
        <taxon>Pentapetalae</taxon>
        <taxon>rosids</taxon>
        <taxon>fabids</taxon>
        <taxon>Fagales</taxon>
        <taxon>Juglandaceae</taxon>
        <taxon>Juglans</taxon>
    </lineage>
</organism>
<evidence type="ECO:0000313" key="10">
    <source>
        <dbReference type="RefSeq" id="XP_018831679.2"/>
    </source>
</evidence>
<dbReference type="InterPro" id="IPR031052">
    <property type="entry name" value="FHY3/FAR1"/>
</dbReference>
<proteinExistence type="inferred from homology"/>
<keyword evidence="6" id="KW-0539">Nucleus</keyword>
<dbReference type="GO" id="GO:0005634">
    <property type="term" value="C:nucleus"/>
    <property type="evidence" value="ECO:0007669"/>
    <property type="project" value="UniProtKB-SubCell"/>
</dbReference>
<dbReference type="PANTHER" id="PTHR31669">
    <property type="entry name" value="PROTEIN FAR1-RELATED SEQUENCE 10-RELATED"/>
    <property type="match status" value="1"/>
</dbReference>
<name>A0A2I4FJ57_JUGRE</name>
<dbReference type="Pfam" id="PF10551">
    <property type="entry name" value="MULE"/>
    <property type="match status" value="1"/>
</dbReference>
<dbReference type="PANTHER" id="PTHR31669:SF283">
    <property type="entry name" value="PROTEIN FAR1-RELATED SEQUENCE"/>
    <property type="match status" value="1"/>
</dbReference>
<dbReference type="PROSITE" id="PS50966">
    <property type="entry name" value="ZF_SWIM"/>
    <property type="match status" value="1"/>
</dbReference>
<feature type="domain" description="SWIM-type" evidence="8">
    <location>
        <begin position="467"/>
        <end position="503"/>
    </location>
</feature>
<keyword evidence="3 5" id="KW-0863">Zinc-finger</keyword>
<sequence length="675" mass="76776">MESNSFEEVMSYYKQYVKKCGFGVMTRRTEKGEDGNVRYATLGCARGGKARNKTLNVARPRPTGKTECKAKINALKVDGKFRLTTVHNIHNHGLSPTKSRFFRCNREVSDSVKRVLDTNDLAGIRMNKSFGSLVVGAGGFENLPFLEKDCRNYIDKARHLRLGKSGAGALQEYFLRMQYKNPGFFTLMDLDNEGRLKNVFWADPRSRAAYQYFYDVVTFDTTYLTNRYGMPFAPFVGVNHHGQSILLGAGLISSEDTETFVWLFQTWLKCMDGIAPRAIITDQDRAMKNAIAIVFPESRHRFCLWHILKKVPEKLSSHASYKNGMKTALMNSVYDTQSVEEFEESWDQLITTYNLHENAWLQSLYAERQHWVPAFLKDFDNALKKKIENETAADFHSFSVTIPCISRSPVEKKFQDLYTNAKFREVQQQITGIIDMDPKLLKSDGVVKTYRIEDEICVEEFTKRVTYYVDFSEDDTVAKCSCGLFQMRGILCRHILAVFKCNEVKFVPERYILERWRKDIKRRYTLIHSSFDAGDQRADANRYSSLLNICYKMITLAASSYKHTVDATGKLFAMIDLYGDNQESPSLTVTGSNVGCTAKDTTTGGSSQKVLSPLAVRGKGRPPSLRRASGMEKRMLKVQAKTKKTAVKGKHKQRDGGDTPVVATCRNLFPTSQSM</sequence>
<keyword evidence="4 6" id="KW-0862">Zinc</keyword>
<feature type="compositionally biased region" description="Basic residues" evidence="7">
    <location>
        <begin position="640"/>
        <end position="653"/>
    </location>
</feature>
<dbReference type="GO" id="GO:0006355">
    <property type="term" value="P:regulation of DNA-templated transcription"/>
    <property type="evidence" value="ECO:0007669"/>
    <property type="project" value="UniProtKB-UniRule"/>
</dbReference>
<dbReference type="SMART" id="SM00575">
    <property type="entry name" value="ZnF_PMZ"/>
    <property type="match status" value="1"/>
</dbReference>
<dbReference type="AlphaFoldDB" id="A0A2I4FJ57"/>
<evidence type="ECO:0000256" key="3">
    <source>
        <dbReference type="ARBA" id="ARBA00022771"/>
    </source>
</evidence>
<dbReference type="GeneID" id="108999266"/>
<dbReference type="STRING" id="51240.A0A2I4FJ57"/>
<dbReference type="RefSeq" id="XP_018831679.2">
    <property type="nucleotide sequence ID" value="XM_018976134.2"/>
</dbReference>
<comment type="subcellular location">
    <subcellularLocation>
        <location evidence="6">Nucleus</location>
    </subcellularLocation>
</comment>
<dbReference type="InterPro" id="IPR007527">
    <property type="entry name" value="Znf_SWIM"/>
</dbReference>
<dbReference type="GO" id="GO:0008270">
    <property type="term" value="F:zinc ion binding"/>
    <property type="evidence" value="ECO:0007669"/>
    <property type="project" value="UniProtKB-UniRule"/>
</dbReference>
<feature type="region of interest" description="Disordered" evidence="7">
    <location>
        <begin position="638"/>
        <end position="662"/>
    </location>
</feature>
<evidence type="ECO:0000256" key="5">
    <source>
        <dbReference type="PROSITE-ProRule" id="PRU00325"/>
    </source>
</evidence>
<dbReference type="InterPro" id="IPR006564">
    <property type="entry name" value="Znf_PMZ"/>
</dbReference>
<evidence type="ECO:0000259" key="8">
    <source>
        <dbReference type="PROSITE" id="PS50966"/>
    </source>
</evidence>
<protein>
    <recommendedName>
        <fullName evidence="6">Protein FAR1-RELATED SEQUENCE</fullName>
    </recommendedName>
</protein>
<dbReference type="InterPro" id="IPR004330">
    <property type="entry name" value="FAR1_DNA_bnd_dom"/>
</dbReference>
<reference evidence="10" key="1">
    <citation type="submission" date="2025-08" db="UniProtKB">
        <authorList>
            <consortium name="RefSeq"/>
        </authorList>
    </citation>
    <scope>IDENTIFICATION</scope>
    <source>
        <tissue evidence="10">Leaves</tissue>
    </source>
</reference>
<dbReference type="InterPro" id="IPR018289">
    <property type="entry name" value="MULE_transposase_dom"/>
</dbReference>
<evidence type="ECO:0000256" key="4">
    <source>
        <dbReference type="ARBA" id="ARBA00022833"/>
    </source>
</evidence>
<evidence type="ECO:0000313" key="9">
    <source>
        <dbReference type="Proteomes" id="UP000235220"/>
    </source>
</evidence>
<gene>
    <name evidence="10" type="primary">LOC108999266</name>
</gene>
<comment type="function">
    <text evidence="6">Putative transcription activator involved in regulating light control of development.</text>
</comment>
<comment type="similarity">
    <text evidence="1 6">Belongs to the FHY3/FAR1 family.</text>
</comment>
<dbReference type="InParanoid" id="A0A2I4FJ57"/>
<dbReference type="Proteomes" id="UP000235220">
    <property type="component" value="Chromosome 13"/>
</dbReference>
<dbReference type="Pfam" id="PF03101">
    <property type="entry name" value="FAR1"/>
    <property type="match status" value="1"/>
</dbReference>